<evidence type="ECO:0000313" key="3">
    <source>
        <dbReference type="Proteomes" id="UP000321393"/>
    </source>
</evidence>
<dbReference type="EMBL" id="SSTE01007110">
    <property type="protein sequence ID" value="KAA0057626.1"/>
    <property type="molecule type" value="Genomic_DNA"/>
</dbReference>
<name>A0A5A7UU09_CUCMM</name>
<evidence type="ECO:0000256" key="1">
    <source>
        <dbReference type="SAM" id="MobiDB-lite"/>
    </source>
</evidence>
<sequence length="119" mass="14278">MTKMPVRDAENVKRKENEASSSQTEESNRNFGNDRNEKKNEADESYSDRNKFKKVEMPVFTGEDLDSWLFRVERYFQIHKLTEPEKMLVSIVSFKGRALNWFRSQEERDKFTSWTNLKE</sequence>
<gene>
    <name evidence="2" type="ORF">E6C27_scaffold9829G00030</name>
</gene>
<feature type="region of interest" description="Disordered" evidence="1">
    <location>
        <begin position="1"/>
        <end position="48"/>
    </location>
</feature>
<dbReference type="Proteomes" id="UP000321393">
    <property type="component" value="Unassembled WGS sequence"/>
</dbReference>
<comment type="caution">
    <text evidence="2">The sequence shown here is derived from an EMBL/GenBank/DDBJ whole genome shotgun (WGS) entry which is preliminary data.</text>
</comment>
<protein>
    <submittedName>
        <fullName evidence="2">Transposon Tf2-1 polyprotein isoform X1</fullName>
    </submittedName>
</protein>
<proteinExistence type="predicted"/>
<evidence type="ECO:0000313" key="2">
    <source>
        <dbReference type="EMBL" id="KAA0057626.1"/>
    </source>
</evidence>
<organism evidence="2 3">
    <name type="scientific">Cucumis melo var. makuwa</name>
    <name type="common">Oriental melon</name>
    <dbReference type="NCBI Taxonomy" id="1194695"/>
    <lineage>
        <taxon>Eukaryota</taxon>
        <taxon>Viridiplantae</taxon>
        <taxon>Streptophyta</taxon>
        <taxon>Embryophyta</taxon>
        <taxon>Tracheophyta</taxon>
        <taxon>Spermatophyta</taxon>
        <taxon>Magnoliopsida</taxon>
        <taxon>eudicotyledons</taxon>
        <taxon>Gunneridae</taxon>
        <taxon>Pentapetalae</taxon>
        <taxon>rosids</taxon>
        <taxon>fabids</taxon>
        <taxon>Cucurbitales</taxon>
        <taxon>Cucurbitaceae</taxon>
        <taxon>Benincaseae</taxon>
        <taxon>Cucumis</taxon>
    </lineage>
</organism>
<dbReference type="AlphaFoldDB" id="A0A5A7UU09"/>
<accession>A0A5A7UU09</accession>
<feature type="compositionally biased region" description="Basic and acidic residues" evidence="1">
    <location>
        <begin position="1"/>
        <end position="18"/>
    </location>
</feature>
<dbReference type="OrthoDB" id="1749511at2759"/>
<feature type="compositionally biased region" description="Basic and acidic residues" evidence="1">
    <location>
        <begin position="26"/>
        <end position="48"/>
    </location>
</feature>
<reference evidence="2 3" key="1">
    <citation type="submission" date="2019-08" db="EMBL/GenBank/DDBJ databases">
        <title>Draft genome sequences of two oriental melons (Cucumis melo L. var makuwa).</title>
        <authorList>
            <person name="Kwon S.-Y."/>
        </authorList>
    </citation>
    <scope>NUCLEOTIDE SEQUENCE [LARGE SCALE GENOMIC DNA]</scope>
    <source>
        <strain evidence="3">cv. SW 3</strain>
        <tissue evidence="2">Leaf</tissue>
    </source>
</reference>